<dbReference type="Proteomes" id="UP000027135">
    <property type="component" value="Unassembled WGS sequence"/>
</dbReference>
<reference evidence="1 2" key="1">
    <citation type="journal article" date="2014" name="Nat. Commun.">
        <title>Molecular traces of alternative social organization in a termite genome.</title>
        <authorList>
            <person name="Terrapon N."/>
            <person name="Li C."/>
            <person name="Robertson H.M."/>
            <person name="Ji L."/>
            <person name="Meng X."/>
            <person name="Booth W."/>
            <person name="Chen Z."/>
            <person name="Childers C.P."/>
            <person name="Glastad K.M."/>
            <person name="Gokhale K."/>
            <person name="Gowin J."/>
            <person name="Gronenberg W."/>
            <person name="Hermansen R.A."/>
            <person name="Hu H."/>
            <person name="Hunt B.G."/>
            <person name="Huylmans A.K."/>
            <person name="Khalil S.M."/>
            <person name="Mitchell R.D."/>
            <person name="Munoz-Torres M.C."/>
            <person name="Mustard J.A."/>
            <person name="Pan H."/>
            <person name="Reese J.T."/>
            <person name="Scharf M.E."/>
            <person name="Sun F."/>
            <person name="Vogel H."/>
            <person name="Xiao J."/>
            <person name="Yang W."/>
            <person name="Yang Z."/>
            <person name="Yang Z."/>
            <person name="Zhou J."/>
            <person name="Zhu J."/>
            <person name="Brent C.S."/>
            <person name="Elsik C.G."/>
            <person name="Goodisman M.A."/>
            <person name="Liberles D.A."/>
            <person name="Roe R.M."/>
            <person name="Vargo E.L."/>
            <person name="Vilcinskas A."/>
            <person name="Wang J."/>
            <person name="Bornberg-Bauer E."/>
            <person name="Korb J."/>
            <person name="Zhang G."/>
            <person name="Liebig J."/>
        </authorList>
    </citation>
    <scope>NUCLEOTIDE SEQUENCE [LARGE SCALE GENOMIC DNA]</scope>
    <source>
        <tissue evidence="1">Whole organism</tissue>
    </source>
</reference>
<dbReference type="InParanoid" id="A0A067QHV9"/>
<gene>
    <name evidence="1" type="ORF">L798_04438</name>
</gene>
<dbReference type="EMBL" id="KK853596">
    <property type="protein sequence ID" value="KDR06434.1"/>
    <property type="molecule type" value="Genomic_DNA"/>
</dbReference>
<evidence type="ECO:0000313" key="1">
    <source>
        <dbReference type="EMBL" id="KDR06434.1"/>
    </source>
</evidence>
<accession>A0A067QHV9</accession>
<dbReference type="AlphaFoldDB" id="A0A067QHV9"/>
<keyword evidence="2" id="KW-1185">Reference proteome</keyword>
<sequence length="110" mass="12648">MIKAARTFLNGGKRLPDYMTLQPRRRLSSCVQCSTCFEEGASICQEGLENNWYEVFKDKKQTKLKSVPQINASLSAETKFWNPGLKRQNADVGISQHNLHAEHKPDHCRW</sequence>
<evidence type="ECO:0000313" key="2">
    <source>
        <dbReference type="Proteomes" id="UP000027135"/>
    </source>
</evidence>
<organism evidence="1 2">
    <name type="scientific">Zootermopsis nevadensis</name>
    <name type="common">Dampwood termite</name>
    <dbReference type="NCBI Taxonomy" id="136037"/>
    <lineage>
        <taxon>Eukaryota</taxon>
        <taxon>Metazoa</taxon>
        <taxon>Ecdysozoa</taxon>
        <taxon>Arthropoda</taxon>
        <taxon>Hexapoda</taxon>
        <taxon>Insecta</taxon>
        <taxon>Pterygota</taxon>
        <taxon>Neoptera</taxon>
        <taxon>Polyneoptera</taxon>
        <taxon>Dictyoptera</taxon>
        <taxon>Blattodea</taxon>
        <taxon>Blattoidea</taxon>
        <taxon>Termitoidae</taxon>
        <taxon>Termopsidae</taxon>
        <taxon>Zootermopsis</taxon>
    </lineage>
</organism>
<protein>
    <submittedName>
        <fullName evidence="1">Uncharacterized protein</fullName>
    </submittedName>
</protein>
<name>A0A067QHV9_ZOONE</name>
<proteinExistence type="predicted"/>